<keyword evidence="1" id="KW-0472">Membrane</keyword>
<evidence type="ECO:0000256" key="1">
    <source>
        <dbReference type="SAM" id="Phobius"/>
    </source>
</evidence>
<feature type="transmembrane region" description="Helical" evidence="1">
    <location>
        <begin position="153"/>
        <end position="173"/>
    </location>
</feature>
<keyword evidence="1" id="KW-1133">Transmembrane helix</keyword>
<organism evidence="2 3">
    <name type="scientific">Pigmentiphaga litoralis</name>
    <dbReference type="NCBI Taxonomy" id="516702"/>
    <lineage>
        <taxon>Bacteria</taxon>
        <taxon>Pseudomonadati</taxon>
        <taxon>Pseudomonadota</taxon>
        <taxon>Betaproteobacteria</taxon>
        <taxon>Burkholderiales</taxon>
        <taxon>Alcaligenaceae</taxon>
        <taxon>Pigmentiphaga</taxon>
    </lineage>
</organism>
<accession>A0A7Y9LP05</accession>
<dbReference type="EMBL" id="JACBYR010000001">
    <property type="protein sequence ID" value="NYE83850.1"/>
    <property type="molecule type" value="Genomic_DNA"/>
</dbReference>
<comment type="caution">
    <text evidence="2">The sequence shown here is derived from an EMBL/GenBank/DDBJ whole genome shotgun (WGS) entry which is preliminary data.</text>
</comment>
<dbReference type="RefSeq" id="WP_179587614.1">
    <property type="nucleotide sequence ID" value="NZ_JACBYR010000001.1"/>
</dbReference>
<gene>
    <name evidence="2" type="ORF">FHW18_003121</name>
</gene>
<feature type="transmembrane region" description="Helical" evidence="1">
    <location>
        <begin position="249"/>
        <end position="268"/>
    </location>
</feature>
<feature type="transmembrane region" description="Helical" evidence="1">
    <location>
        <begin position="274"/>
        <end position="292"/>
    </location>
</feature>
<dbReference type="AlphaFoldDB" id="A0A7Y9LP05"/>
<feature type="transmembrane region" description="Helical" evidence="1">
    <location>
        <begin position="335"/>
        <end position="353"/>
    </location>
</feature>
<feature type="transmembrane region" description="Helical" evidence="1">
    <location>
        <begin position="12"/>
        <end position="36"/>
    </location>
</feature>
<feature type="transmembrane region" description="Helical" evidence="1">
    <location>
        <begin position="180"/>
        <end position="200"/>
    </location>
</feature>
<feature type="transmembrane region" description="Helical" evidence="1">
    <location>
        <begin position="304"/>
        <end position="329"/>
    </location>
</feature>
<evidence type="ECO:0000313" key="3">
    <source>
        <dbReference type="Proteomes" id="UP000542125"/>
    </source>
</evidence>
<name>A0A7Y9LP05_9BURK</name>
<sequence length="369" mass="39409">MPLPRVVFRHPHAGRIALLALLACLAVNAIVLWAALQQPWLGLELRAGESEHGVLADAVPYGPAHALGQDAQLLDLATFTGSGAIRVRADDLASTASHLDTVENQQRFFARQSHLAGLLQQPVLLSWKTRFGALAQTVVTPAQRPISALPSAWWWRQGLSSAAFMLAVGVWLVRPAAAAARWFGLSGVMVLLSVSAATLYRTRDLAVAGDSFRHLMVVSHTATTVFGCTLMAVLLLFPGALIRQRTLAAIIAPFAVWWALGLAGMAAGDSIVPRVPALPIMVVLLTAAALQFRASRHRPADRVAWRWMGSFVLLGAVWLAGALITGAFYGVQLRAGWVTAAVLVYAGVAAGLLRQYVVPPKRRTGPASV</sequence>
<protein>
    <submittedName>
        <fullName evidence="2">Uncharacterized protein</fullName>
    </submittedName>
</protein>
<dbReference type="Proteomes" id="UP000542125">
    <property type="component" value="Unassembled WGS sequence"/>
</dbReference>
<keyword evidence="3" id="KW-1185">Reference proteome</keyword>
<reference evidence="2 3" key="1">
    <citation type="submission" date="2020-07" db="EMBL/GenBank/DDBJ databases">
        <title>Genomic Encyclopedia of Type Strains, Phase IV (KMG-V): Genome sequencing to study the core and pangenomes of soil and plant-associated prokaryotes.</title>
        <authorList>
            <person name="Whitman W."/>
        </authorList>
    </citation>
    <scope>NUCLEOTIDE SEQUENCE [LARGE SCALE GENOMIC DNA]</scope>
    <source>
        <strain evidence="2 3">SAS40</strain>
    </source>
</reference>
<feature type="transmembrane region" description="Helical" evidence="1">
    <location>
        <begin position="212"/>
        <end position="237"/>
    </location>
</feature>
<evidence type="ECO:0000313" key="2">
    <source>
        <dbReference type="EMBL" id="NYE83850.1"/>
    </source>
</evidence>
<keyword evidence="1" id="KW-0812">Transmembrane</keyword>
<proteinExistence type="predicted"/>